<dbReference type="SMART" id="SM00538">
    <property type="entry name" value="POP4"/>
    <property type="match status" value="1"/>
</dbReference>
<dbReference type="InterPro" id="IPR002730">
    <property type="entry name" value="Rpp29/RNP1"/>
</dbReference>
<feature type="region of interest" description="Disordered" evidence="6">
    <location>
        <begin position="454"/>
        <end position="491"/>
    </location>
</feature>
<evidence type="ECO:0000256" key="4">
    <source>
        <dbReference type="ARBA" id="ARBA00016225"/>
    </source>
</evidence>
<feature type="compositionally biased region" description="Basic and acidic residues" evidence="6">
    <location>
        <begin position="274"/>
        <end position="302"/>
    </location>
</feature>
<dbReference type="GO" id="GO:0001682">
    <property type="term" value="P:tRNA 5'-leader removal"/>
    <property type="evidence" value="ECO:0007669"/>
    <property type="project" value="InterPro"/>
</dbReference>
<dbReference type="GO" id="GO:0033204">
    <property type="term" value="F:ribonuclease P RNA binding"/>
    <property type="evidence" value="ECO:0007669"/>
    <property type="project" value="InterPro"/>
</dbReference>
<sequence>MRSFEDVSQADRASALVKVMSSMQYELNNDPVELDYGCSEVGFNELDSAQESENDAQKQDSAPTAASDDVNGVDLEEGEVVEVEDGEILDDTEARLGESSVSHLPNQHLDERRDGFGPGRQNYNDRFGWKKDECRRNSSSPYLNRSAGRVSRQQESSATIADEAWKRGLEAARLLKRGNEKRETGPQYEDKKIRLSPTDRLSEPKECTRRSSQEDDQEMRRRYEDDWRERSEKTRSISRSPIYRDEYHSQLTTSEHRPREVSPRVRGYSYTGGRQHDWERRYDRGRSEHHQSSSYITRERSRPLPYVRTLQDDIDWRDPWQRPISPGRNKRSVGASNEQRHSTDIKHCYGRSRSSTASESSETTDSKDYHHRRRKLNKRRRRSVTKERRSSSADSFSSISSDLKAKRLYRSTSRRSRSKSSRLSSAVDKESEENPRDLVRTIFAEKKQLKLSGSVHLSSVGSPSESLAGSQKSVSKDEVTGDVDEEDSQEVKEVRREDLVRKLRMIEAEIEKRRSRLTTRPMRSSEFKKHYSLEVYPKRRKEQRPSRRKVFKPKYSCYQKLQLKYENMLPIHEMWKQYMQSVEGEDNIVKADLHGALLLVSSSKCSSQVGIRGLVMVESRNVFLLLTPDDRLVTVPKEGSCFQFVLNNRLYVLVGNAICVTPHVRAHRKFKLAIPLPDFRDRLVSPPG</sequence>
<feature type="compositionally biased region" description="Basic and acidic residues" evidence="6">
    <location>
        <begin position="200"/>
        <end position="235"/>
    </location>
</feature>
<dbReference type="GO" id="GO:0005634">
    <property type="term" value="C:nucleus"/>
    <property type="evidence" value="ECO:0007669"/>
    <property type="project" value="UniProtKB-SubCell"/>
</dbReference>
<organism evidence="7 8">
    <name type="scientific">Trichuris muris</name>
    <name type="common">Mouse whipworm</name>
    <dbReference type="NCBI Taxonomy" id="70415"/>
    <lineage>
        <taxon>Eukaryota</taxon>
        <taxon>Metazoa</taxon>
        <taxon>Ecdysozoa</taxon>
        <taxon>Nematoda</taxon>
        <taxon>Enoplea</taxon>
        <taxon>Dorylaimia</taxon>
        <taxon>Trichinellida</taxon>
        <taxon>Trichuridae</taxon>
        <taxon>Trichuris</taxon>
    </lineage>
</organism>
<feature type="compositionally biased region" description="Basic residues" evidence="6">
    <location>
        <begin position="369"/>
        <end position="383"/>
    </location>
</feature>
<dbReference type="InterPro" id="IPR036980">
    <property type="entry name" value="RNase_P/MRP_Rpp29_sf"/>
</dbReference>
<evidence type="ECO:0000256" key="1">
    <source>
        <dbReference type="ARBA" id="ARBA00002435"/>
    </source>
</evidence>
<evidence type="ECO:0000256" key="2">
    <source>
        <dbReference type="ARBA" id="ARBA00004123"/>
    </source>
</evidence>
<name>A0A5S6QIY6_TRIMR</name>
<accession>A0A5S6QIY6</accession>
<evidence type="ECO:0000313" key="7">
    <source>
        <dbReference type="Proteomes" id="UP000046395"/>
    </source>
</evidence>
<dbReference type="GO" id="GO:0006364">
    <property type="term" value="P:rRNA processing"/>
    <property type="evidence" value="ECO:0007669"/>
    <property type="project" value="TreeGrafter"/>
</dbReference>
<evidence type="ECO:0000256" key="3">
    <source>
        <dbReference type="ARBA" id="ARBA00006181"/>
    </source>
</evidence>
<feature type="compositionally biased region" description="Low complexity" evidence="6">
    <location>
        <begin position="392"/>
        <end position="401"/>
    </location>
</feature>
<comment type="similarity">
    <text evidence="3">Belongs to the eukaryotic/archaeal RNase P protein component 1 family.</text>
</comment>
<dbReference type="WBParaSite" id="TMUE_2000007109.1">
    <property type="protein sequence ID" value="TMUE_2000007109.1"/>
    <property type="gene ID" value="WBGene00299793"/>
</dbReference>
<dbReference type="Pfam" id="PF01868">
    <property type="entry name" value="RNase_P-MRP_p29"/>
    <property type="match status" value="1"/>
</dbReference>
<dbReference type="AlphaFoldDB" id="A0A5S6QIY6"/>
<feature type="compositionally biased region" description="Basic and acidic residues" evidence="6">
    <location>
        <begin position="127"/>
        <end position="136"/>
    </location>
</feature>
<feature type="compositionally biased region" description="Low complexity" evidence="6">
    <location>
        <begin position="454"/>
        <end position="470"/>
    </location>
</feature>
<keyword evidence="7" id="KW-1185">Reference proteome</keyword>
<feature type="compositionally biased region" description="Basic and acidic residues" evidence="6">
    <location>
        <begin position="177"/>
        <end position="193"/>
    </location>
</feature>
<comment type="subunit">
    <text evidence="5">Component of nuclear RNase P and RNase MRP ribonucleoproteins. RNase P consists of a catalytic RNA moiety and 10 different protein chains; POP1, POP4, POP5, POP7, RPP14, RPP21, RPP25, RPP30, RPP38 and RPP40. Within the RNase P complex, POP1, POP7 and RPP25 form the 'finger' subcomplex, POP5, RPP14, RPP40 and homodimeric RPP30 form the 'palm' subcomplex, and RPP21, POP4 and RPP38 form the 'wrist' subcomplex. All subunits of the RNase P complex interact with the catalytic RNA. Several subunits of RNase P are also part of the RNase MRP complex. RNase MRP consists of a catalytic RNA moiety and about 8 protein subunits; POP1, POP7, RPP25, RPP30, RPP38, RPP40 and possibly also POP4 and POP5.</text>
</comment>
<feature type="region of interest" description="Disordered" evidence="6">
    <location>
        <begin position="43"/>
        <end position="304"/>
    </location>
</feature>
<dbReference type="InterPro" id="IPR023534">
    <property type="entry name" value="Rof/RNase_P-like"/>
</dbReference>
<evidence type="ECO:0000313" key="8">
    <source>
        <dbReference type="WBParaSite" id="TMUE_2000007109.1"/>
    </source>
</evidence>
<protein>
    <recommendedName>
        <fullName evidence="4">Ribonuclease P protein subunit p29</fullName>
    </recommendedName>
</protein>
<feature type="compositionally biased region" description="Acidic residues" evidence="6">
    <location>
        <begin position="74"/>
        <end position="91"/>
    </location>
</feature>
<dbReference type="Proteomes" id="UP000046395">
    <property type="component" value="Unassembled WGS sequence"/>
</dbReference>
<feature type="compositionally biased region" description="Basic and acidic residues" evidence="6">
    <location>
        <begin position="338"/>
        <end position="347"/>
    </location>
</feature>
<dbReference type="SUPFAM" id="SSF101744">
    <property type="entry name" value="Rof/RNase P subunit-like"/>
    <property type="match status" value="1"/>
</dbReference>
<dbReference type="PANTHER" id="PTHR13348:SF0">
    <property type="entry name" value="RIBONUCLEASE P PROTEIN SUBUNIT P29"/>
    <property type="match status" value="1"/>
</dbReference>
<dbReference type="STRING" id="70415.A0A5S6QIY6"/>
<reference evidence="8" key="1">
    <citation type="submission" date="2019-12" db="UniProtKB">
        <authorList>
            <consortium name="WormBaseParasite"/>
        </authorList>
    </citation>
    <scope>IDENTIFICATION</scope>
</reference>
<feature type="compositionally biased region" description="Basic residues" evidence="6">
    <location>
        <begin position="406"/>
        <end position="420"/>
    </location>
</feature>
<evidence type="ECO:0000256" key="6">
    <source>
        <dbReference type="SAM" id="MobiDB-lite"/>
    </source>
</evidence>
<feature type="region of interest" description="Disordered" evidence="6">
    <location>
        <begin position="317"/>
        <end position="435"/>
    </location>
</feature>
<comment type="function">
    <text evidence="1">Component of ribonuclease P, a ribonucleoprotein complex that generates mature tRNA molecules by cleaving their 5'-ends.</text>
</comment>
<comment type="subcellular location">
    <subcellularLocation>
        <location evidence="2">Nucleus</location>
    </subcellularLocation>
</comment>
<feature type="compositionally biased region" description="Basic and acidic residues" evidence="6">
    <location>
        <begin position="242"/>
        <end position="263"/>
    </location>
</feature>
<dbReference type="PANTHER" id="PTHR13348">
    <property type="entry name" value="RIBONUCLEASE P SUBUNIT P29"/>
    <property type="match status" value="1"/>
</dbReference>
<dbReference type="InterPro" id="IPR016848">
    <property type="entry name" value="RNase_P/MRP_Rpp29-subunit"/>
</dbReference>
<dbReference type="GO" id="GO:0000172">
    <property type="term" value="C:ribonuclease MRP complex"/>
    <property type="evidence" value="ECO:0007669"/>
    <property type="project" value="InterPro"/>
</dbReference>
<feature type="compositionally biased region" description="Low complexity" evidence="6">
    <location>
        <begin position="351"/>
        <end position="363"/>
    </location>
</feature>
<evidence type="ECO:0000256" key="5">
    <source>
        <dbReference type="ARBA" id="ARBA00046486"/>
    </source>
</evidence>
<dbReference type="Gene3D" id="2.30.30.210">
    <property type="entry name" value="Ribonuclease P/MRP, subunit p29"/>
    <property type="match status" value="1"/>
</dbReference>
<dbReference type="GO" id="GO:0030677">
    <property type="term" value="C:ribonuclease P complex"/>
    <property type="evidence" value="ECO:0007669"/>
    <property type="project" value="InterPro"/>
</dbReference>
<proteinExistence type="inferred from homology"/>